<dbReference type="InterPro" id="IPR011990">
    <property type="entry name" value="TPR-like_helical_dom_sf"/>
</dbReference>
<dbReference type="Pfam" id="PF08241">
    <property type="entry name" value="Methyltransf_11"/>
    <property type="match status" value="1"/>
</dbReference>
<name>A0AAW9QCP3_9BURK</name>
<reference evidence="3 4" key="1">
    <citation type="submission" date="2024-02" db="EMBL/GenBank/DDBJ databases">
        <title>Genome sequence of Aquincola sp. MAHUQ-54.</title>
        <authorList>
            <person name="Huq M.A."/>
        </authorList>
    </citation>
    <scope>NUCLEOTIDE SEQUENCE [LARGE SCALE GENOMIC DNA]</scope>
    <source>
        <strain evidence="3 4">MAHUQ-54</strain>
    </source>
</reference>
<dbReference type="Pfam" id="PF14559">
    <property type="entry name" value="TPR_19"/>
    <property type="match status" value="2"/>
</dbReference>
<evidence type="ECO:0000259" key="2">
    <source>
        <dbReference type="Pfam" id="PF08241"/>
    </source>
</evidence>
<dbReference type="CDD" id="cd02440">
    <property type="entry name" value="AdoMet_MTases"/>
    <property type="match status" value="1"/>
</dbReference>
<evidence type="ECO:0000313" key="3">
    <source>
        <dbReference type="EMBL" id="MEF7614138.1"/>
    </source>
</evidence>
<dbReference type="AlphaFoldDB" id="A0AAW9QCP3"/>
<evidence type="ECO:0000313" key="4">
    <source>
        <dbReference type="Proteomes" id="UP001336250"/>
    </source>
</evidence>
<evidence type="ECO:0000256" key="1">
    <source>
        <dbReference type="PROSITE-ProRule" id="PRU00339"/>
    </source>
</evidence>
<feature type="repeat" description="TPR" evidence="1">
    <location>
        <begin position="86"/>
        <end position="119"/>
    </location>
</feature>
<organism evidence="3 4">
    <name type="scientific">Aquincola agrisoli</name>
    <dbReference type="NCBI Taxonomy" id="3119538"/>
    <lineage>
        <taxon>Bacteria</taxon>
        <taxon>Pseudomonadati</taxon>
        <taxon>Pseudomonadota</taxon>
        <taxon>Betaproteobacteria</taxon>
        <taxon>Burkholderiales</taxon>
        <taxon>Sphaerotilaceae</taxon>
        <taxon>Aquincola</taxon>
    </lineage>
</organism>
<dbReference type="Pfam" id="PF13424">
    <property type="entry name" value="TPR_12"/>
    <property type="match status" value="1"/>
</dbReference>
<feature type="domain" description="Methyltransferase type 11" evidence="2">
    <location>
        <begin position="289"/>
        <end position="381"/>
    </location>
</feature>
<feature type="repeat" description="TPR" evidence="1">
    <location>
        <begin position="154"/>
        <end position="187"/>
    </location>
</feature>
<feature type="repeat" description="TPR" evidence="1">
    <location>
        <begin position="188"/>
        <end position="221"/>
    </location>
</feature>
<dbReference type="InterPro" id="IPR052943">
    <property type="entry name" value="TMTC_O-mannosyl-trnsfr"/>
</dbReference>
<accession>A0AAW9QCP3</accession>
<dbReference type="EMBL" id="JAZIBG010000020">
    <property type="protein sequence ID" value="MEF7614138.1"/>
    <property type="molecule type" value="Genomic_DNA"/>
</dbReference>
<dbReference type="SUPFAM" id="SSF53335">
    <property type="entry name" value="S-adenosyl-L-methionine-dependent methyltransferases"/>
    <property type="match status" value="1"/>
</dbReference>
<dbReference type="PANTHER" id="PTHR44809">
    <property type="match status" value="1"/>
</dbReference>
<feature type="repeat" description="TPR" evidence="1">
    <location>
        <begin position="52"/>
        <end position="85"/>
    </location>
</feature>
<dbReference type="InterPro" id="IPR019734">
    <property type="entry name" value="TPR_rpt"/>
</dbReference>
<dbReference type="SMART" id="SM00028">
    <property type="entry name" value="TPR"/>
    <property type="match status" value="6"/>
</dbReference>
<dbReference type="PROSITE" id="PS50005">
    <property type="entry name" value="TPR"/>
    <property type="match status" value="5"/>
</dbReference>
<dbReference type="Gene3D" id="3.40.50.150">
    <property type="entry name" value="Vaccinia Virus protein VP39"/>
    <property type="match status" value="1"/>
</dbReference>
<comment type="caution">
    <text evidence="3">The sequence shown here is derived from an EMBL/GenBank/DDBJ whole genome shotgun (WGS) entry which is preliminary data.</text>
</comment>
<keyword evidence="1" id="KW-0802">TPR repeat</keyword>
<dbReference type="SUPFAM" id="SSF48452">
    <property type="entry name" value="TPR-like"/>
    <property type="match status" value="1"/>
</dbReference>
<protein>
    <submittedName>
        <fullName evidence="3">Tetratricopeptide repeat protein</fullName>
    </submittedName>
</protein>
<dbReference type="InterPro" id="IPR013216">
    <property type="entry name" value="Methyltransf_11"/>
</dbReference>
<feature type="repeat" description="TPR" evidence="1">
    <location>
        <begin position="120"/>
        <end position="153"/>
    </location>
</feature>
<gene>
    <name evidence="3" type="ORF">V4F39_09485</name>
</gene>
<dbReference type="Gene3D" id="1.25.40.10">
    <property type="entry name" value="Tetratricopeptide repeat domain"/>
    <property type="match status" value="1"/>
</dbReference>
<sequence length="450" mass="48847">MTTALPTGSPPAQAEVTYDEALRMAVSLHRDGRWDGAEKLYRRLLELKPDDANTLHFLGMLLHQRGQRDEALALLERSVGIDPAVAAWHNNLGNALLEAGRGQEAAQAYERCLDLDPGNLDVMNNLGCMLMRLRRYAEAEVALQRVLAHDPDYADAHFNYASLLSMVDRLPEAFGHFARALELRPDEGRTRRLLGIVYAQSGRLEEAAAVFRDWLAHEPSSVQARHHLAAVTGQGVPERAPDDYVVDVFDNFAGSFDERLNALEYQAPRLVGEALLRELGAGGGQLDVLDAGCGTGLCAPWLTPHARRLTGVDLSPGMLQQARSRGGYDQLEAAELTAWLQAHPEAFDVIVSADTLCYFGRLDEVLAAAARSLRPGGLLAFTVEALPDDGAAPAAGFQLEPHGRYSHAAAYVRGVLASEGLAEPRIDAVVLRKEAGKQVTGWLVTARTAA</sequence>
<dbReference type="PANTHER" id="PTHR44809:SF1">
    <property type="entry name" value="PROTEIN O-MANNOSYL-TRANSFERASE TMTC1"/>
    <property type="match status" value="1"/>
</dbReference>
<dbReference type="RefSeq" id="WP_332289077.1">
    <property type="nucleotide sequence ID" value="NZ_JAZIBG010000020.1"/>
</dbReference>
<keyword evidence="4" id="KW-1185">Reference proteome</keyword>
<dbReference type="Proteomes" id="UP001336250">
    <property type="component" value="Unassembled WGS sequence"/>
</dbReference>
<dbReference type="GO" id="GO:0008757">
    <property type="term" value="F:S-adenosylmethionine-dependent methyltransferase activity"/>
    <property type="evidence" value="ECO:0007669"/>
    <property type="project" value="InterPro"/>
</dbReference>
<proteinExistence type="predicted"/>
<dbReference type="InterPro" id="IPR029063">
    <property type="entry name" value="SAM-dependent_MTases_sf"/>
</dbReference>